<gene>
    <name evidence="1" type="ORF">C1280_32025</name>
</gene>
<evidence type="ECO:0000313" key="2">
    <source>
        <dbReference type="Proteomes" id="UP000245802"/>
    </source>
</evidence>
<evidence type="ECO:0008006" key="3">
    <source>
        <dbReference type="Google" id="ProtNLM"/>
    </source>
</evidence>
<dbReference type="SUPFAM" id="SSF52788">
    <property type="entry name" value="Phosphotyrosine protein phosphatases I"/>
    <property type="match status" value="1"/>
</dbReference>
<dbReference type="EMBL" id="CP025958">
    <property type="protein sequence ID" value="AWM41163.1"/>
    <property type="molecule type" value="Genomic_DNA"/>
</dbReference>
<dbReference type="Proteomes" id="UP000245802">
    <property type="component" value="Chromosome"/>
</dbReference>
<evidence type="ECO:0000313" key="1">
    <source>
        <dbReference type="EMBL" id="AWM41163.1"/>
    </source>
</evidence>
<organism evidence="1 2">
    <name type="scientific">Gemmata obscuriglobus</name>
    <dbReference type="NCBI Taxonomy" id="114"/>
    <lineage>
        <taxon>Bacteria</taxon>
        <taxon>Pseudomonadati</taxon>
        <taxon>Planctomycetota</taxon>
        <taxon>Planctomycetia</taxon>
        <taxon>Gemmatales</taxon>
        <taxon>Gemmataceae</taxon>
        <taxon>Gemmata</taxon>
    </lineage>
</organism>
<dbReference type="Gene3D" id="3.40.50.2300">
    <property type="match status" value="1"/>
</dbReference>
<proteinExistence type="predicted"/>
<dbReference type="PANTHER" id="PTHR43428">
    <property type="entry name" value="ARSENATE REDUCTASE"/>
    <property type="match status" value="1"/>
</dbReference>
<dbReference type="AlphaFoldDB" id="A0A2Z3H572"/>
<accession>A0A2Z3H572</accession>
<dbReference type="PANTHER" id="PTHR43428:SF1">
    <property type="entry name" value="ARSENATE REDUCTASE"/>
    <property type="match status" value="1"/>
</dbReference>
<dbReference type="InterPro" id="IPR036196">
    <property type="entry name" value="Ptyr_pPase_sf"/>
</dbReference>
<name>A0A2Z3H572_9BACT</name>
<sequence length="329" mass="35777">MGLFGLAALPPRLTAEPKRLSESPSPFTTALWFAHHFAAPGALTAGNDRQLKLKLTAALNKSPELPWEVANEFFDKGVLKALGDGGAPISVEKMGHLLREKCPQSRKDMFVKARLHADLLTTQFDMIEDAHQKRAEELVAWVVEHYRAGKPLGVIAVCTGNTRRSMLSATMGNVAAAYYGLPDVCFYSGGTDPDAINPRTVATLKEIGLEIEPTGKEATRGKKGGANPVYSVTWGKGLATREFSKVYSDPLNPQSGFAALLVCSEADTACPKVTGAAVRIPLPYLDPKSFDGAPFESAKYAERRDDIGRFMLSAMMQARRRLERDGTHK</sequence>
<dbReference type="KEGG" id="gog:C1280_32025"/>
<protein>
    <recommendedName>
        <fullName evidence="3">Protein-tyrosine-phosphatase</fullName>
    </recommendedName>
</protein>
<reference evidence="1 2" key="1">
    <citation type="submission" date="2018-01" db="EMBL/GenBank/DDBJ databases">
        <title>G. obscuriglobus.</title>
        <authorList>
            <person name="Franke J."/>
            <person name="Blomberg W."/>
            <person name="Selmecki A."/>
        </authorList>
    </citation>
    <scope>NUCLEOTIDE SEQUENCE [LARGE SCALE GENOMIC DNA]</scope>
    <source>
        <strain evidence="1 2">DSM 5831</strain>
    </source>
</reference>
<keyword evidence="2" id="KW-1185">Reference proteome</keyword>